<keyword evidence="2" id="KW-1185">Reference proteome</keyword>
<name>A0A849A881_9ACTN</name>
<dbReference type="AlphaFoldDB" id="A0A849A881"/>
<gene>
    <name evidence="1" type="ORF">HKD39_16030</name>
</gene>
<proteinExistence type="predicted"/>
<dbReference type="Proteomes" id="UP000562984">
    <property type="component" value="Unassembled WGS sequence"/>
</dbReference>
<accession>A0A849A881</accession>
<dbReference type="EMBL" id="JABEND010000011">
    <property type="protein sequence ID" value="NNG37184.1"/>
    <property type="molecule type" value="Genomic_DNA"/>
</dbReference>
<comment type="caution">
    <text evidence="1">The sequence shown here is derived from an EMBL/GenBank/DDBJ whole genome shotgun (WGS) entry which is preliminary data.</text>
</comment>
<organism evidence="1 2">
    <name type="scientific">Nakamurella aerolata</name>
    <dbReference type="NCBI Taxonomy" id="1656892"/>
    <lineage>
        <taxon>Bacteria</taxon>
        <taxon>Bacillati</taxon>
        <taxon>Actinomycetota</taxon>
        <taxon>Actinomycetes</taxon>
        <taxon>Nakamurellales</taxon>
        <taxon>Nakamurellaceae</taxon>
        <taxon>Nakamurella</taxon>
    </lineage>
</organism>
<reference evidence="1 2" key="1">
    <citation type="submission" date="2020-05" db="EMBL/GenBank/DDBJ databases">
        <title>Nakamurella sp. DB0629 isolated from air conditioner.</title>
        <authorList>
            <person name="Kim D.H."/>
            <person name="Kim D.-U."/>
        </authorList>
    </citation>
    <scope>NUCLEOTIDE SEQUENCE [LARGE SCALE GENOMIC DNA]</scope>
    <source>
        <strain evidence="1 2">DB0629</strain>
    </source>
</reference>
<sequence length="94" mass="11176">MLRTAGSEHPWSLAFRLAENRSEQRDRMYGAWLYDGDAKIDRTIYQFPFSRDEAVLERVKRDLAMYRLAFGQNRQEEFTTLLLGREHSPILLRP</sequence>
<evidence type="ECO:0000313" key="1">
    <source>
        <dbReference type="EMBL" id="NNG37184.1"/>
    </source>
</evidence>
<protein>
    <submittedName>
        <fullName evidence="1">Uncharacterized protein</fullName>
    </submittedName>
</protein>
<evidence type="ECO:0000313" key="2">
    <source>
        <dbReference type="Proteomes" id="UP000562984"/>
    </source>
</evidence>